<comment type="subcellular location">
    <subcellularLocation>
        <location evidence="1">Cell inner membrane</location>
        <topology evidence="1">Single-pass membrane protein</topology>
    </subcellularLocation>
</comment>
<dbReference type="SUPFAM" id="SSF103054">
    <property type="entry name" value="General secretion pathway protein M, EpsM"/>
    <property type="match status" value="1"/>
</dbReference>
<evidence type="ECO:0000256" key="2">
    <source>
        <dbReference type="ARBA" id="ARBA00010637"/>
    </source>
</evidence>
<dbReference type="InterPro" id="IPR023229">
    <property type="entry name" value="T2SS_M_periplasmic_sf"/>
</dbReference>
<keyword evidence="8 10" id="KW-1133">Transmembrane helix</keyword>
<feature type="transmembrane region" description="Helical" evidence="10">
    <location>
        <begin position="21"/>
        <end position="39"/>
    </location>
</feature>
<dbReference type="AlphaFoldDB" id="A0A258DC22"/>
<keyword evidence="6 10" id="KW-0812">Transmembrane</keyword>
<evidence type="ECO:0000256" key="4">
    <source>
        <dbReference type="ARBA" id="ARBA00022475"/>
    </source>
</evidence>
<evidence type="ECO:0000256" key="9">
    <source>
        <dbReference type="ARBA" id="ARBA00023136"/>
    </source>
</evidence>
<dbReference type="Proteomes" id="UP000215616">
    <property type="component" value="Unassembled WGS sequence"/>
</dbReference>
<sequence length="159" mass="16870">MNGRLEAARLWWSARTGREQVLLAVMTVALVGVLGWYGVVTPLMAASDTARVRVDKASTQWGALRGLAASANRSTASGGATPQAVVEAAASKVGLPIARHRQDANGRFTIWIAAIDSKILLPWTASLEREGGVKVTDFTASRLDNGLLEAEITFARTAP</sequence>
<dbReference type="GO" id="GO:0015627">
    <property type="term" value="C:type II protein secretion system complex"/>
    <property type="evidence" value="ECO:0007669"/>
    <property type="project" value="InterPro"/>
</dbReference>
<dbReference type="Gene3D" id="3.30.1360.100">
    <property type="entry name" value="General secretion pathway protein M, EpsM"/>
    <property type="match status" value="1"/>
</dbReference>
<comment type="caution">
    <text evidence="11">The sequence shown here is derived from an EMBL/GenBank/DDBJ whole genome shotgun (WGS) entry which is preliminary data.</text>
</comment>
<evidence type="ECO:0008006" key="13">
    <source>
        <dbReference type="Google" id="ProtNLM"/>
    </source>
</evidence>
<dbReference type="GO" id="GO:0005886">
    <property type="term" value="C:plasma membrane"/>
    <property type="evidence" value="ECO:0007669"/>
    <property type="project" value="UniProtKB-SubCell"/>
</dbReference>
<name>A0A258DC22_CAUVI</name>
<accession>A0A258DC22</accession>
<keyword evidence="3" id="KW-0813">Transport</keyword>
<evidence type="ECO:0000313" key="12">
    <source>
        <dbReference type="Proteomes" id="UP000215616"/>
    </source>
</evidence>
<keyword evidence="7" id="KW-0653">Protein transport</keyword>
<protein>
    <recommendedName>
        <fullName evidence="13">Type II secretion system protein M</fullName>
    </recommendedName>
</protein>
<organism evidence="11 12">
    <name type="scientific">Caulobacter vibrioides</name>
    <name type="common">Caulobacter crescentus</name>
    <dbReference type="NCBI Taxonomy" id="155892"/>
    <lineage>
        <taxon>Bacteria</taxon>
        <taxon>Pseudomonadati</taxon>
        <taxon>Pseudomonadota</taxon>
        <taxon>Alphaproteobacteria</taxon>
        <taxon>Caulobacterales</taxon>
        <taxon>Caulobacteraceae</taxon>
        <taxon>Caulobacter</taxon>
    </lineage>
</organism>
<comment type="similarity">
    <text evidence="2">Belongs to the GSP M family.</text>
</comment>
<dbReference type="EMBL" id="NCDQ01000043">
    <property type="protein sequence ID" value="OYX05156.1"/>
    <property type="molecule type" value="Genomic_DNA"/>
</dbReference>
<reference evidence="11 12" key="1">
    <citation type="submission" date="2017-03" db="EMBL/GenBank/DDBJ databases">
        <title>Lifting the veil on microbial sulfur biogeochemistry in mining wastewaters.</title>
        <authorList>
            <person name="Kantor R.S."/>
            <person name="Colenbrander Nelson T."/>
            <person name="Marshall S."/>
            <person name="Bennett D."/>
            <person name="Apte S."/>
            <person name="Camacho D."/>
            <person name="Thomas B.C."/>
            <person name="Warren L.A."/>
            <person name="Banfield J.F."/>
        </authorList>
    </citation>
    <scope>NUCLEOTIDE SEQUENCE [LARGE SCALE GENOMIC DNA]</scope>
    <source>
        <strain evidence="11">32-67-7</strain>
    </source>
</reference>
<dbReference type="InterPro" id="IPR007690">
    <property type="entry name" value="T2SS_GspM"/>
</dbReference>
<evidence type="ECO:0000256" key="7">
    <source>
        <dbReference type="ARBA" id="ARBA00022927"/>
    </source>
</evidence>
<evidence type="ECO:0000256" key="10">
    <source>
        <dbReference type="SAM" id="Phobius"/>
    </source>
</evidence>
<evidence type="ECO:0000313" key="11">
    <source>
        <dbReference type="EMBL" id="OYX05156.1"/>
    </source>
</evidence>
<evidence type="ECO:0000256" key="5">
    <source>
        <dbReference type="ARBA" id="ARBA00022519"/>
    </source>
</evidence>
<keyword evidence="5" id="KW-0997">Cell inner membrane</keyword>
<keyword evidence="4" id="KW-1003">Cell membrane</keyword>
<dbReference type="Pfam" id="PF04612">
    <property type="entry name" value="T2SSM"/>
    <property type="match status" value="1"/>
</dbReference>
<proteinExistence type="inferred from homology"/>
<evidence type="ECO:0000256" key="1">
    <source>
        <dbReference type="ARBA" id="ARBA00004377"/>
    </source>
</evidence>
<gene>
    <name evidence="11" type="ORF">B7Z12_04290</name>
</gene>
<evidence type="ECO:0000256" key="3">
    <source>
        <dbReference type="ARBA" id="ARBA00022448"/>
    </source>
</evidence>
<evidence type="ECO:0000256" key="8">
    <source>
        <dbReference type="ARBA" id="ARBA00022989"/>
    </source>
</evidence>
<evidence type="ECO:0000256" key="6">
    <source>
        <dbReference type="ARBA" id="ARBA00022692"/>
    </source>
</evidence>
<dbReference type="GO" id="GO:0015628">
    <property type="term" value="P:protein secretion by the type II secretion system"/>
    <property type="evidence" value="ECO:0007669"/>
    <property type="project" value="InterPro"/>
</dbReference>
<keyword evidence="9 10" id="KW-0472">Membrane</keyword>